<evidence type="ECO:0000313" key="1">
    <source>
        <dbReference type="EMBL" id="SDL85882.1"/>
    </source>
</evidence>
<dbReference type="AlphaFoldDB" id="A0A1G9NH59"/>
<dbReference type="EMBL" id="FNGE01000030">
    <property type="protein sequence ID" value="SDL85882.1"/>
    <property type="molecule type" value="Genomic_DNA"/>
</dbReference>
<dbReference type="InterPro" id="IPR009744">
    <property type="entry name" value="VirC1"/>
</dbReference>
<accession>A0A1G9NH59</accession>
<proteinExistence type="predicted"/>
<organism evidence="1 2">
    <name type="scientific">Paracoccus chinensis</name>
    <dbReference type="NCBI Taxonomy" id="525640"/>
    <lineage>
        <taxon>Bacteria</taxon>
        <taxon>Pseudomonadati</taxon>
        <taxon>Pseudomonadota</taxon>
        <taxon>Alphaproteobacteria</taxon>
        <taxon>Rhodobacterales</taxon>
        <taxon>Paracoccaceae</taxon>
        <taxon>Paracoccus</taxon>
    </lineage>
</organism>
<dbReference type="PANTHER" id="PTHR13696:SF99">
    <property type="entry name" value="COBYRINIC ACID AC-DIAMIDE SYNTHASE"/>
    <property type="match status" value="1"/>
</dbReference>
<reference evidence="2" key="1">
    <citation type="submission" date="2016-10" db="EMBL/GenBank/DDBJ databases">
        <authorList>
            <person name="Varghese N."/>
            <person name="Submissions S."/>
        </authorList>
    </citation>
    <scope>NUCLEOTIDE SEQUENCE [LARGE SCALE GENOMIC DNA]</scope>
    <source>
        <strain evidence="2">CGMCC 1.7655</strain>
    </source>
</reference>
<protein>
    <submittedName>
        <fullName evidence="1">Cellulose biosynthesis protein BcsQ</fullName>
    </submittedName>
</protein>
<sequence length="255" mass="28660">MATVLGMISRKGGAGKSTITKLLASAFAFTDHKCLIIDLDPSKDIVNWWVTANETGYADKNIIVRAPTDADDLFDLVSRYEDEVEFIIIDTKGEGSSWAVDLASVSDVLIVPCMNAKGDRERTKETLEWHQDLKRRAENPDTIPPLRIVLSRVKPNLLTHVRGNPKPKDLAAREFERHYEIIDQFNPLATMVPEKTQYREMDELGPLGAVLTKCRDSEDKNEKLKAFHFEAALAHAITLVNNIFDDRRMGDTHGA</sequence>
<dbReference type="Gene3D" id="3.40.50.300">
    <property type="entry name" value="P-loop containing nucleotide triphosphate hydrolases"/>
    <property type="match status" value="1"/>
</dbReference>
<dbReference type="STRING" id="525640.SAMN04487971_13021"/>
<dbReference type="RefSeq" id="WP_090757409.1">
    <property type="nucleotide sequence ID" value="NZ_FNGE01000030.1"/>
</dbReference>
<dbReference type="SUPFAM" id="SSF52540">
    <property type="entry name" value="P-loop containing nucleoside triphosphate hydrolases"/>
    <property type="match status" value="1"/>
</dbReference>
<gene>
    <name evidence="1" type="ORF">SAMN04487971_13021</name>
</gene>
<dbReference type="InterPro" id="IPR050678">
    <property type="entry name" value="DNA_Partitioning_ATPase"/>
</dbReference>
<dbReference type="Proteomes" id="UP000199555">
    <property type="component" value="Unassembled WGS sequence"/>
</dbReference>
<dbReference type="CDD" id="cd02042">
    <property type="entry name" value="ParAB_family"/>
    <property type="match status" value="1"/>
</dbReference>
<keyword evidence="2" id="KW-1185">Reference proteome</keyword>
<evidence type="ECO:0000313" key="2">
    <source>
        <dbReference type="Proteomes" id="UP000199555"/>
    </source>
</evidence>
<dbReference type="PANTHER" id="PTHR13696">
    <property type="entry name" value="P-LOOP CONTAINING NUCLEOSIDE TRIPHOSPHATE HYDROLASE"/>
    <property type="match status" value="1"/>
</dbReference>
<dbReference type="OrthoDB" id="7820287at2"/>
<dbReference type="InterPro" id="IPR027417">
    <property type="entry name" value="P-loop_NTPase"/>
</dbReference>
<dbReference type="Pfam" id="PF07015">
    <property type="entry name" value="VirC1"/>
    <property type="match status" value="1"/>
</dbReference>
<name>A0A1G9NH59_9RHOB</name>